<name>A0A0K8RQY5_IXORI</name>
<organism evidence="2">
    <name type="scientific">Ixodes ricinus</name>
    <name type="common">Common tick</name>
    <name type="synonym">Acarus ricinus</name>
    <dbReference type="NCBI Taxonomy" id="34613"/>
    <lineage>
        <taxon>Eukaryota</taxon>
        <taxon>Metazoa</taxon>
        <taxon>Ecdysozoa</taxon>
        <taxon>Arthropoda</taxon>
        <taxon>Chelicerata</taxon>
        <taxon>Arachnida</taxon>
        <taxon>Acari</taxon>
        <taxon>Parasitiformes</taxon>
        <taxon>Ixodida</taxon>
        <taxon>Ixodoidea</taxon>
        <taxon>Ixodidae</taxon>
        <taxon>Ixodinae</taxon>
        <taxon>Ixodes</taxon>
    </lineage>
</organism>
<reference evidence="2" key="1">
    <citation type="submission" date="2012-12" db="EMBL/GenBank/DDBJ databases">
        <title>Identification and characterization of a phenylalanine ammonia-lyase gene family in Isatis indigotica Fort.</title>
        <authorList>
            <person name="Liu Q."/>
            <person name="Chen J."/>
            <person name="Zhou X."/>
            <person name="Di P."/>
            <person name="Xiao Y."/>
            <person name="Xuan H."/>
            <person name="Zhang L."/>
            <person name="Chen W."/>
        </authorList>
    </citation>
    <scope>NUCLEOTIDE SEQUENCE</scope>
    <source>
        <tissue evidence="2">Salivary gland</tissue>
    </source>
</reference>
<protein>
    <submittedName>
        <fullName evidence="2">Putative iron binding protein involved in fe-s cluster formation</fullName>
    </submittedName>
</protein>
<accession>A0A0K8RQY5</accession>
<feature type="transmembrane region" description="Helical" evidence="1">
    <location>
        <begin position="6"/>
        <end position="30"/>
    </location>
</feature>
<keyword evidence="1" id="KW-0812">Transmembrane</keyword>
<sequence>FFVFFLFFFFVLFLVFVFLFFSFLSSIVAMQLDRRQAQLSCYVCVLYGHGLIHLHAKVRCGCSAWISGSREKHRDKATDLQMNQD</sequence>
<dbReference type="AlphaFoldDB" id="A0A0K8RQY5"/>
<evidence type="ECO:0000256" key="1">
    <source>
        <dbReference type="SAM" id="Phobius"/>
    </source>
</evidence>
<evidence type="ECO:0000313" key="2">
    <source>
        <dbReference type="EMBL" id="JAA73029.1"/>
    </source>
</evidence>
<keyword evidence="1" id="KW-1133">Transmembrane helix</keyword>
<feature type="non-terminal residue" evidence="2">
    <location>
        <position position="1"/>
    </location>
</feature>
<proteinExistence type="evidence at transcript level"/>
<keyword evidence="1" id="KW-0472">Membrane</keyword>
<dbReference type="EMBL" id="GADI01000779">
    <property type="protein sequence ID" value="JAA73029.1"/>
    <property type="molecule type" value="mRNA"/>
</dbReference>